<dbReference type="EMBL" id="AGTP01014888">
    <property type="status" value="NOT_ANNOTATED_CDS"/>
    <property type="molecule type" value="Genomic_DNA"/>
</dbReference>
<reference evidence="2" key="3">
    <citation type="submission" date="2025-09" db="UniProtKB">
        <authorList>
            <consortium name="Ensembl"/>
        </authorList>
    </citation>
    <scope>IDENTIFICATION</scope>
</reference>
<dbReference type="Proteomes" id="UP000005215">
    <property type="component" value="Unassembled WGS sequence"/>
</dbReference>
<proteinExistence type="predicted"/>
<dbReference type="EMBL" id="AGTP01014887">
    <property type="status" value="NOT_ANNOTATED_CDS"/>
    <property type="molecule type" value="Genomic_DNA"/>
</dbReference>
<keyword evidence="3" id="KW-1185">Reference proteome</keyword>
<dbReference type="EMBL" id="AGTP01014890">
    <property type="status" value="NOT_ANNOTATED_CDS"/>
    <property type="molecule type" value="Genomic_DNA"/>
</dbReference>
<reference evidence="2" key="2">
    <citation type="submission" date="2025-08" db="UniProtKB">
        <authorList>
            <consortium name="Ensembl"/>
        </authorList>
    </citation>
    <scope>IDENTIFICATION</scope>
</reference>
<feature type="compositionally biased region" description="Polar residues" evidence="1">
    <location>
        <begin position="342"/>
        <end position="360"/>
    </location>
</feature>
<feature type="region of interest" description="Disordered" evidence="1">
    <location>
        <begin position="190"/>
        <end position="210"/>
    </location>
</feature>
<accession>A0A287D6Y8</accession>
<evidence type="ECO:0000313" key="2">
    <source>
        <dbReference type="Ensembl" id="ENSSTOP00000029303.1"/>
    </source>
</evidence>
<sequence>MDAKKSSASATRKISRKDGRYLDDSWAIVPISKSAKSRKEKSRSPLRATTLESNVKKNNRVEFREPLVSYREILGASSNLSPSHLESKHVYCVDVNEEKAESGNRMVHNQERNIHCCDFESSQSSVISDTVVRFLNDRPAVDTLHNSECLIKMGTPMRIEEEMPNRAKGNENSSKLSVNNMGHDVDPKMLRLTDSSPSSASTSSSQRLDILKRRQHDIKLEKLKERIRKQWEHSEEISGRGQNLGPIDHPVMVVNVDSSVTAKVRKVATAPPAPTYKGFNPSETKIRTPDGKVWQEAEFQNMSRELYRDLALHFADDISIKEKPVDKSKEKKGVKPVRKVQKVTQLSSPECKTGNSRVISTSSWRDGQKLVKKILGPVPRIEQK</sequence>
<name>A0A287D6Y8_ICTTR</name>
<evidence type="ECO:0000256" key="1">
    <source>
        <dbReference type="SAM" id="MobiDB-lite"/>
    </source>
</evidence>
<dbReference type="GO" id="GO:0034453">
    <property type="term" value="P:microtubule anchoring"/>
    <property type="evidence" value="ECO:0007669"/>
    <property type="project" value="InterPro"/>
</dbReference>
<dbReference type="GO" id="GO:0008017">
    <property type="term" value="F:microtubule binding"/>
    <property type="evidence" value="ECO:0007669"/>
    <property type="project" value="InterPro"/>
</dbReference>
<feature type="compositionally biased region" description="Low complexity" evidence="1">
    <location>
        <begin position="195"/>
        <end position="205"/>
    </location>
</feature>
<dbReference type="EMBL" id="AGTP01014891">
    <property type="status" value="NOT_ANNOTATED_CDS"/>
    <property type="molecule type" value="Genomic_DNA"/>
</dbReference>
<dbReference type="PANTHER" id="PTHR13958">
    <property type="entry name" value="CENTROSOME-ASSOCIATED PROTEIN 350"/>
    <property type="match status" value="1"/>
</dbReference>
<evidence type="ECO:0000313" key="3">
    <source>
        <dbReference type="Proteomes" id="UP000005215"/>
    </source>
</evidence>
<dbReference type="GO" id="GO:0005813">
    <property type="term" value="C:centrosome"/>
    <property type="evidence" value="ECO:0007669"/>
    <property type="project" value="InterPro"/>
</dbReference>
<organism evidence="2 3">
    <name type="scientific">Ictidomys tridecemlineatus</name>
    <name type="common">Thirteen-lined ground squirrel</name>
    <name type="synonym">Spermophilus tridecemlineatus</name>
    <dbReference type="NCBI Taxonomy" id="43179"/>
    <lineage>
        <taxon>Eukaryota</taxon>
        <taxon>Metazoa</taxon>
        <taxon>Chordata</taxon>
        <taxon>Craniata</taxon>
        <taxon>Vertebrata</taxon>
        <taxon>Euteleostomi</taxon>
        <taxon>Mammalia</taxon>
        <taxon>Eutheria</taxon>
        <taxon>Euarchontoglires</taxon>
        <taxon>Glires</taxon>
        <taxon>Rodentia</taxon>
        <taxon>Sciuromorpha</taxon>
        <taxon>Sciuridae</taxon>
        <taxon>Xerinae</taxon>
        <taxon>Marmotini</taxon>
        <taxon>Ictidomys</taxon>
    </lineage>
</organism>
<dbReference type="PANTHER" id="PTHR13958:SF4">
    <property type="entry name" value="CENTROSOME-ASSOCIATED PROTEIN 350"/>
    <property type="match status" value="1"/>
</dbReference>
<dbReference type="AlphaFoldDB" id="A0A287D6Y8"/>
<dbReference type="EMBL" id="AGTP01014889">
    <property type="status" value="NOT_ANNOTATED_CDS"/>
    <property type="molecule type" value="Genomic_DNA"/>
</dbReference>
<dbReference type="InterPro" id="IPR028750">
    <property type="entry name" value="CEP350/CC187"/>
</dbReference>
<dbReference type="EMBL" id="AGTP01014892">
    <property type="status" value="NOT_ANNOTATED_CDS"/>
    <property type="molecule type" value="Genomic_DNA"/>
</dbReference>
<feature type="region of interest" description="Disordered" evidence="1">
    <location>
        <begin position="326"/>
        <end position="360"/>
    </location>
</feature>
<dbReference type="GeneTree" id="ENSGT00940000155130"/>
<protein>
    <submittedName>
        <fullName evidence="2">Centrosomal protein 350</fullName>
    </submittedName>
</protein>
<reference evidence="3" key="1">
    <citation type="submission" date="2011-11" db="EMBL/GenBank/DDBJ databases">
        <title>The Draft Genome of Spermophilus tridecemlineatus.</title>
        <authorList>
            <consortium name="The Broad Institute Genome Assembly &amp; Analysis Group"/>
            <consortium name="Computational R&amp;D Group"/>
            <consortium name="and Sequencing Platform"/>
            <person name="Di Palma F."/>
            <person name="Alfoldi J."/>
            <person name="Johnson J."/>
            <person name="Berlin A."/>
            <person name="Gnerre S."/>
            <person name="Jaffe D."/>
            <person name="MacCallum I."/>
            <person name="Young S."/>
            <person name="Walker B.J."/>
            <person name="Lindblad-Toh K."/>
        </authorList>
    </citation>
    <scope>NUCLEOTIDE SEQUENCE [LARGE SCALE GENOMIC DNA]</scope>
</reference>
<dbReference type="Ensembl" id="ENSSTOT00000042486.1">
    <property type="protein sequence ID" value="ENSSTOP00000029303.1"/>
    <property type="gene ID" value="ENSSTOG00000015733.3"/>
</dbReference>
<gene>
    <name evidence="2" type="primary">CEP350</name>
</gene>